<proteinExistence type="predicted"/>
<keyword evidence="2" id="KW-1185">Reference proteome</keyword>
<sequence>MIDHGCKRKLLICCHLPGVCLFDYTIGNRAMASLHNTPQSEIIGCGGCHMSLAIFNSFFECGSWNPIEPGCLYLTALMVATGQQELWVWVWHNTTSYPFHVATSKCPSLEQENE</sequence>
<organism evidence="1 2">
    <name type="scientific">Nelumbo nucifera</name>
    <name type="common">Sacred lotus</name>
    <dbReference type="NCBI Taxonomy" id="4432"/>
    <lineage>
        <taxon>Eukaryota</taxon>
        <taxon>Viridiplantae</taxon>
        <taxon>Streptophyta</taxon>
        <taxon>Embryophyta</taxon>
        <taxon>Tracheophyta</taxon>
        <taxon>Spermatophyta</taxon>
        <taxon>Magnoliopsida</taxon>
        <taxon>Proteales</taxon>
        <taxon>Nelumbonaceae</taxon>
        <taxon>Nelumbo</taxon>
    </lineage>
</organism>
<comment type="caution">
    <text evidence="1">The sequence shown here is derived from an EMBL/GenBank/DDBJ whole genome shotgun (WGS) entry which is preliminary data.</text>
</comment>
<dbReference type="Proteomes" id="UP000607653">
    <property type="component" value="Unassembled WGS sequence"/>
</dbReference>
<protein>
    <submittedName>
        <fullName evidence="1">Uncharacterized protein</fullName>
    </submittedName>
</protein>
<evidence type="ECO:0000313" key="2">
    <source>
        <dbReference type="Proteomes" id="UP000607653"/>
    </source>
</evidence>
<gene>
    <name evidence="1" type="ORF">HUJ06_003466</name>
</gene>
<dbReference type="EMBL" id="DUZY01000007">
    <property type="protein sequence ID" value="DAD45236.1"/>
    <property type="molecule type" value="Genomic_DNA"/>
</dbReference>
<accession>A0A822ZQM9</accession>
<name>A0A822ZQM9_NELNU</name>
<reference evidence="1 2" key="1">
    <citation type="journal article" date="2020" name="Mol. Biol. Evol.">
        <title>Distinct Expression and Methylation Patterns for Genes with Different Fates following a Single Whole-Genome Duplication in Flowering Plants.</title>
        <authorList>
            <person name="Shi T."/>
            <person name="Rahmani R.S."/>
            <person name="Gugger P.F."/>
            <person name="Wang M."/>
            <person name="Li H."/>
            <person name="Zhang Y."/>
            <person name="Li Z."/>
            <person name="Wang Q."/>
            <person name="Van de Peer Y."/>
            <person name="Marchal K."/>
            <person name="Chen J."/>
        </authorList>
    </citation>
    <scope>NUCLEOTIDE SEQUENCE [LARGE SCALE GENOMIC DNA]</scope>
    <source>
        <tissue evidence="1">Leaf</tissue>
    </source>
</reference>
<evidence type="ECO:0000313" key="1">
    <source>
        <dbReference type="EMBL" id="DAD45236.1"/>
    </source>
</evidence>
<dbReference type="AlphaFoldDB" id="A0A822ZQM9"/>